<sequence>MGVRERAHQLPRRDFVTDPEQQSGIKHIVTKGECGRLRNQITGKQRHIHPRLTLGHAIAHGGYATGDLCGMAVLG</sequence>
<evidence type="ECO:0000313" key="2">
    <source>
        <dbReference type="EMBL" id="CSB09764.1"/>
    </source>
</evidence>
<organism evidence="2 3">
    <name type="scientific">Vibrio cholerae</name>
    <dbReference type="NCBI Taxonomy" id="666"/>
    <lineage>
        <taxon>Bacteria</taxon>
        <taxon>Pseudomonadati</taxon>
        <taxon>Pseudomonadota</taxon>
        <taxon>Gammaproteobacteria</taxon>
        <taxon>Vibrionales</taxon>
        <taxon>Vibrionaceae</taxon>
        <taxon>Vibrio</taxon>
    </lineage>
</organism>
<evidence type="ECO:0000313" key="3">
    <source>
        <dbReference type="Proteomes" id="UP000044806"/>
    </source>
</evidence>
<reference evidence="2 3" key="1">
    <citation type="submission" date="2015-07" db="EMBL/GenBank/DDBJ databases">
        <authorList>
            <consortium name="Pathogen Informatics"/>
        </authorList>
    </citation>
    <scope>NUCLEOTIDE SEQUENCE [LARGE SCALE GENOMIC DNA]</scope>
    <source>
        <strain evidence="2 3">A51</strain>
    </source>
</reference>
<dbReference type="EMBL" id="CWOW01000024">
    <property type="protein sequence ID" value="CSB09764.1"/>
    <property type="molecule type" value="Genomic_DNA"/>
</dbReference>
<feature type="region of interest" description="Disordered" evidence="1">
    <location>
        <begin position="1"/>
        <end position="21"/>
    </location>
</feature>
<dbReference type="Proteomes" id="UP000044806">
    <property type="component" value="Unassembled WGS sequence"/>
</dbReference>
<evidence type="ECO:0000256" key="1">
    <source>
        <dbReference type="SAM" id="MobiDB-lite"/>
    </source>
</evidence>
<accession>A0A655RUS0</accession>
<name>A0A655RUS0_VIBCL</name>
<feature type="compositionally biased region" description="Basic and acidic residues" evidence="1">
    <location>
        <begin position="1"/>
        <end position="16"/>
    </location>
</feature>
<dbReference type="AlphaFoldDB" id="A0A655RUS0"/>
<proteinExistence type="predicted"/>
<protein>
    <submittedName>
        <fullName evidence="2">Uncharacterized protein</fullName>
    </submittedName>
</protein>
<gene>
    <name evidence="2" type="ORF">ERS013165_03366</name>
</gene>